<dbReference type="PANTHER" id="PTHR11695:SF294">
    <property type="entry name" value="RETICULON-4-INTERACTING PROTEIN 1, MITOCHONDRIAL"/>
    <property type="match status" value="1"/>
</dbReference>
<dbReference type="Gene3D" id="3.90.180.10">
    <property type="entry name" value="Medium-chain alcohol dehydrogenases, catalytic domain"/>
    <property type="match status" value="1"/>
</dbReference>
<dbReference type="GO" id="GO:0016491">
    <property type="term" value="F:oxidoreductase activity"/>
    <property type="evidence" value="ECO:0007669"/>
    <property type="project" value="UniProtKB-KW"/>
</dbReference>
<dbReference type="SUPFAM" id="SSF51735">
    <property type="entry name" value="NAD(P)-binding Rossmann-fold domains"/>
    <property type="match status" value="1"/>
</dbReference>
<dbReference type="InterPro" id="IPR036291">
    <property type="entry name" value="NAD(P)-bd_dom_sf"/>
</dbReference>
<gene>
    <name evidence="2" type="ORF">E7V67_008815</name>
</gene>
<protein>
    <submittedName>
        <fullName evidence="2">NADP-dependent oxidoreductase</fullName>
        <ecNumber evidence="2">1.-.-.-</ecNumber>
    </submittedName>
</protein>
<dbReference type="Pfam" id="PF13602">
    <property type="entry name" value="ADH_zinc_N_2"/>
    <property type="match status" value="1"/>
</dbReference>
<organism evidence="2 3">
    <name type="scientific">[Empedobacter] haloabium</name>
    <dbReference type="NCBI Taxonomy" id="592317"/>
    <lineage>
        <taxon>Bacteria</taxon>
        <taxon>Pseudomonadati</taxon>
        <taxon>Pseudomonadota</taxon>
        <taxon>Betaproteobacteria</taxon>
        <taxon>Burkholderiales</taxon>
        <taxon>Oxalobacteraceae</taxon>
        <taxon>Telluria group</taxon>
        <taxon>Telluria group incertae sedis</taxon>
    </lineage>
</organism>
<keyword evidence="3" id="KW-1185">Reference proteome</keyword>
<dbReference type="Gene3D" id="3.40.50.720">
    <property type="entry name" value="NAD(P)-binding Rossmann-like Domain"/>
    <property type="match status" value="1"/>
</dbReference>
<proteinExistence type="predicted"/>
<dbReference type="EMBL" id="CP136508">
    <property type="protein sequence ID" value="WUR15191.1"/>
    <property type="molecule type" value="Genomic_DNA"/>
</dbReference>
<reference evidence="2 3" key="1">
    <citation type="journal article" date="2019" name="Int. J. Syst. Evol. Microbiol.">
        <title>The Draft Whole-Genome Sequence of the Antibiotic Producer Empedobacter haloabium ATCC 31962 Provides Indications for Its Taxonomic Reclassification.</title>
        <authorList>
            <person name="Miess H."/>
            <person name="Arlt P."/>
            <person name="Apel A.K."/>
            <person name="Weber T."/>
            <person name="Nieselt K."/>
            <person name="Hanssen F."/>
            <person name="Czemmel S."/>
            <person name="Nahnsen S."/>
            <person name="Gross H."/>
        </authorList>
    </citation>
    <scope>NUCLEOTIDE SEQUENCE [LARGE SCALE GENOMIC DNA]</scope>
    <source>
        <strain evidence="2 3">ATCC 31962</strain>
    </source>
</reference>
<sequence length="351" mass="37535">MKAFIIERYGKPGTGRVADVPEPAVGDDDVLVRIHAASVNVLDNKIASGAFKLILPYRLPLILGNDMAGTVLRVGARVTRFQPGDEVYARPDDDRIGTFAELVAVKESALARKPRNLGMLEAAALPLVALTAWQVLVETARLGPGQKVFIQAGSGGVGTVAIQLAKHLGAHVATTTGTANVEWVKALGADIVIDYQRQDFAAVLRDYDVVLSSQGGADLARSVQVLKPGGHLISISGPPTPQFARARGLAWPLRQVMRLLSLGIRRKARRHGVHYSFVFMRADGAQLAQIAELVEASVIRPVVDRVFPLDAAAQALAYVEQGRAKGKVMVDVGQVSPAAPRYRPGSRGPCR</sequence>
<dbReference type="Pfam" id="PF08240">
    <property type="entry name" value="ADH_N"/>
    <property type="match status" value="1"/>
</dbReference>
<feature type="domain" description="Enoyl reductase (ER)" evidence="1">
    <location>
        <begin position="10"/>
        <end position="330"/>
    </location>
</feature>
<dbReference type="SMART" id="SM00829">
    <property type="entry name" value="PKS_ER"/>
    <property type="match status" value="1"/>
</dbReference>
<evidence type="ECO:0000259" key="1">
    <source>
        <dbReference type="SMART" id="SM00829"/>
    </source>
</evidence>
<evidence type="ECO:0000313" key="3">
    <source>
        <dbReference type="Proteomes" id="UP000321323"/>
    </source>
</evidence>
<accession>A0ABZ1UR46</accession>
<dbReference type="InterPro" id="IPR020843">
    <property type="entry name" value="ER"/>
</dbReference>
<dbReference type="PANTHER" id="PTHR11695">
    <property type="entry name" value="ALCOHOL DEHYDROGENASE RELATED"/>
    <property type="match status" value="1"/>
</dbReference>
<name>A0ABZ1UR46_9BURK</name>
<dbReference type="InterPro" id="IPR011032">
    <property type="entry name" value="GroES-like_sf"/>
</dbReference>
<evidence type="ECO:0000313" key="2">
    <source>
        <dbReference type="EMBL" id="WUR15191.1"/>
    </source>
</evidence>
<dbReference type="InterPro" id="IPR050700">
    <property type="entry name" value="YIM1/Zinc_Alcohol_DH_Fams"/>
</dbReference>
<dbReference type="SUPFAM" id="SSF50129">
    <property type="entry name" value="GroES-like"/>
    <property type="match status" value="1"/>
</dbReference>
<dbReference type="CDD" id="cd05289">
    <property type="entry name" value="MDR_like_2"/>
    <property type="match status" value="1"/>
</dbReference>
<dbReference type="EC" id="1.-.-.-" evidence="2"/>
<dbReference type="Proteomes" id="UP000321323">
    <property type="component" value="Chromosome"/>
</dbReference>
<dbReference type="InterPro" id="IPR013154">
    <property type="entry name" value="ADH-like_N"/>
</dbReference>
<keyword evidence="2" id="KW-0560">Oxidoreductase</keyword>